<dbReference type="Proteomes" id="UP000217343">
    <property type="component" value="Chromosome"/>
</dbReference>
<dbReference type="OrthoDB" id="5490278at2"/>
<dbReference type="KEGG" id="mmas:MYMAC_002975"/>
<dbReference type="Pfam" id="PF13692">
    <property type="entry name" value="Glyco_trans_1_4"/>
    <property type="match status" value="1"/>
</dbReference>
<name>A0A250JV44_9BACT</name>
<keyword evidence="2" id="KW-0808">Transferase</keyword>
<dbReference type="SUPFAM" id="SSF53756">
    <property type="entry name" value="UDP-Glycosyltransferase/glycogen phosphorylase"/>
    <property type="match status" value="1"/>
</dbReference>
<dbReference type="PANTHER" id="PTHR12526">
    <property type="entry name" value="GLYCOSYLTRANSFERASE"/>
    <property type="match status" value="1"/>
</dbReference>
<feature type="domain" description="Glycosyltransferase subfamily 4-like N-terminal" evidence="1">
    <location>
        <begin position="24"/>
        <end position="181"/>
    </location>
</feature>
<organism evidence="2 3">
    <name type="scientific">Corallococcus macrosporus DSM 14697</name>
    <dbReference type="NCBI Taxonomy" id="1189310"/>
    <lineage>
        <taxon>Bacteria</taxon>
        <taxon>Pseudomonadati</taxon>
        <taxon>Myxococcota</taxon>
        <taxon>Myxococcia</taxon>
        <taxon>Myxococcales</taxon>
        <taxon>Cystobacterineae</taxon>
        <taxon>Myxococcaceae</taxon>
        <taxon>Corallococcus</taxon>
    </lineage>
</organism>
<dbReference type="RefSeq" id="WP_095958587.1">
    <property type="nucleotide sequence ID" value="NZ_CP022203.1"/>
</dbReference>
<evidence type="ECO:0000313" key="2">
    <source>
        <dbReference type="EMBL" id="ATB47367.1"/>
    </source>
</evidence>
<gene>
    <name evidence="2" type="ORF">MYMAC_002975</name>
</gene>
<protein>
    <submittedName>
        <fullName evidence="2">Glycosyl transferase family 1</fullName>
    </submittedName>
</protein>
<sequence length="384" mass="42371">MRREEARMGQEPLRLVQFTRSFHIGGTEVQVLELLRGLPASYRLQVSVLDDSGPLIGAVWKLGHAPAAFPLKGSVVQPNTAYQVYRMARWLRANRVELVHVHDFYSTMVAVPAAKLAGTKVIVGRLDLAHWQGRARRAVQSQLCRMADHVVGNAEAIRHQLITEEGLPPSRVSVIHNGLDLPRFEARRREGLRGPLPDTGDAPVVVHVANMNHPVKRQEDLLLALAQLRHAGLRLHAFLVGDGPRRPGLEKLAGELGVSDTVHFLRHRTDVPAIYARATFGVLCSTAEGMSNAVMEGMAAGLPMVVTRVGGNTDLVRDGERGLVVDPERPAQLAQAFRQLLSNPEKAREMGQAARDFVARELSLEKMVRRHDALYQRIARGTDA</sequence>
<dbReference type="EMBL" id="CP022203">
    <property type="protein sequence ID" value="ATB47367.1"/>
    <property type="molecule type" value="Genomic_DNA"/>
</dbReference>
<evidence type="ECO:0000313" key="3">
    <source>
        <dbReference type="Proteomes" id="UP000217343"/>
    </source>
</evidence>
<accession>A0A250JV44</accession>
<evidence type="ECO:0000259" key="1">
    <source>
        <dbReference type="Pfam" id="PF13439"/>
    </source>
</evidence>
<dbReference type="AlphaFoldDB" id="A0A250JV44"/>
<dbReference type="InterPro" id="IPR028098">
    <property type="entry name" value="Glyco_trans_4-like_N"/>
</dbReference>
<keyword evidence="3" id="KW-1185">Reference proteome</keyword>
<dbReference type="Pfam" id="PF13439">
    <property type="entry name" value="Glyco_transf_4"/>
    <property type="match status" value="1"/>
</dbReference>
<proteinExistence type="predicted"/>
<dbReference type="GO" id="GO:0016757">
    <property type="term" value="F:glycosyltransferase activity"/>
    <property type="evidence" value="ECO:0007669"/>
    <property type="project" value="UniProtKB-ARBA"/>
</dbReference>
<reference evidence="2 3" key="1">
    <citation type="submission" date="2017-06" db="EMBL/GenBank/DDBJ databases">
        <title>Sequencing and comparative analysis of myxobacterial genomes.</title>
        <authorList>
            <person name="Rupp O."/>
            <person name="Goesmann A."/>
            <person name="Sogaard-Andersen L."/>
        </authorList>
    </citation>
    <scope>NUCLEOTIDE SEQUENCE [LARGE SCALE GENOMIC DNA]</scope>
    <source>
        <strain evidence="2 3">DSM 14697</strain>
    </source>
</reference>
<dbReference type="Gene3D" id="3.40.50.2000">
    <property type="entry name" value="Glycogen Phosphorylase B"/>
    <property type="match status" value="2"/>
</dbReference>